<dbReference type="EMBL" id="KV878591">
    <property type="protein sequence ID" value="OJJ56003.1"/>
    <property type="molecule type" value="Genomic_DNA"/>
</dbReference>
<sequence length="110" mass="12683">MLESQDLTSIWFVGMGLYNELRHPSFCAKCEMNSRFTTICELLGPARQWFNYVDHIRQISPAEAALVWCKVFINLATLFYIFTAGTAFSIIRHLFRADIPNAFHCVPNAY</sequence>
<proteinExistence type="predicted"/>
<gene>
    <name evidence="2" type="ORF">ASPSYDRAFT_397177</name>
</gene>
<keyword evidence="1" id="KW-0472">Membrane</keyword>
<dbReference type="VEuPathDB" id="FungiDB:ASPSYDRAFT_397177"/>
<organism evidence="2 3">
    <name type="scientific">Aspergillus sydowii CBS 593.65</name>
    <dbReference type="NCBI Taxonomy" id="1036612"/>
    <lineage>
        <taxon>Eukaryota</taxon>
        <taxon>Fungi</taxon>
        <taxon>Dikarya</taxon>
        <taxon>Ascomycota</taxon>
        <taxon>Pezizomycotina</taxon>
        <taxon>Eurotiomycetes</taxon>
        <taxon>Eurotiomycetidae</taxon>
        <taxon>Eurotiales</taxon>
        <taxon>Aspergillaceae</taxon>
        <taxon>Aspergillus</taxon>
        <taxon>Aspergillus subgen. Nidulantes</taxon>
    </lineage>
</organism>
<evidence type="ECO:0000256" key="1">
    <source>
        <dbReference type="SAM" id="Phobius"/>
    </source>
</evidence>
<feature type="transmembrane region" description="Helical" evidence="1">
    <location>
        <begin position="71"/>
        <end position="91"/>
    </location>
</feature>
<evidence type="ECO:0000313" key="3">
    <source>
        <dbReference type="Proteomes" id="UP000184356"/>
    </source>
</evidence>
<protein>
    <submittedName>
        <fullName evidence="2">Uncharacterized protein</fullName>
    </submittedName>
</protein>
<dbReference type="RefSeq" id="XP_040699809.1">
    <property type="nucleotide sequence ID" value="XM_040845950.1"/>
</dbReference>
<keyword evidence="1" id="KW-1133">Transmembrane helix</keyword>
<dbReference type="GeneID" id="63762023"/>
<keyword evidence="3" id="KW-1185">Reference proteome</keyword>
<evidence type="ECO:0000313" key="2">
    <source>
        <dbReference type="EMBL" id="OJJ56003.1"/>
    </source>
</evidence>
<reference evidence="3" key="1">
    <citation type="journal article" date="2017" name="Genome Biol.">
        <title>Comparative genomics reveals high biological diversity and specific adaptations in the industrially and medically important fungal genus Aspergillus.</title>
        <authorList>
            <person name="de Vries R.P."/>
            <person name="Riley R."/>
            <person name="Wiebenga A."/>
            <person name="Aguilar-Osorio G."/>
            <person name="Amillis S."/>
            <person name="Uchima C.A."/>
            <person name="Anderluh G."/>
            <person name="Asadollahi M."/>
            <person name="Askin M."/>
            <person name="Barry K."/>
            <person name="Battaglia E."/>
            <person name="Bayram O."/>
            <person name="Benocci T."/>
            <person name="Braus-Stromeyer S.A."/>
            <person name="Caldana C."/>
            <person name="Canovas D."/>
            <person name="Cerqueira G.C."/>
            <person name="Chen F."/>
            <person name="Chen W."/>
            <person name="Choi C."/>
            <person name="Clum A."/>
            <person name="Dos Santos R.A."/>
            <person name="Damasio A.R."/>
            <person name="Diallinas G."/>
            <person name="Emri T."/>
            <person name="Fekete E."/>
            <person name="Flipphi M."/>
            <person name="Freyberg S."/>
            <person name="Gallo A."/>
            <person name="Gournas C."/>
            <person name="Habgood R."/>
            <person name="Hainaut M."/>
            <person name="Harispe M.L."/>
            <person name="Henrissat B."/>
            <person name="Hilden K.S."/>
            <person name="Hope R."/>
            <person name="Hossain A."/>
            <person name="Karabika E."/>
            <person name="Karaffa L."/>
            <person name="Karanyi Z."/>
            <person name="Krasevec N."/>
            <person name="Kuo A."/>
            <person name="Kusch H."/>
            <person name="LaButti K."/>
            <person name="Lagendijk E.L."/>
            <person name="Lapidus A."/>
            <person name="Levasseur A."/>
            <person name="Lindquist E."/>
            <person name="Lipzen A."/>
            <person name="Logrieco A.F."/>
            <person name="MacCabe A."/>
            <person name="Maekelae M.R."/>
            <person name="Malavazi I."/>
            <person name="Melin P."/>
            <person name="Meyer V."/>
            <person name="Mielnichuk N."/>
            <person name="Miskei M."/>
            <person name="Molnar A.P."/>
            <person name="Mule G."/>
            <person name="Ngan C.Y."/>
            <person name="Orejas M."/>
            <person name="Orosz E."/>
            <person name="Ouedraogo J.P."/>
            <person name="Overkamp K.M."/>
            <person name="Park H.-S."/>
            <person name="Perrone G."/>
            <person name="Piumi F."/>
            <person name="Punt P.J."/>
            <person name="Ram A.F."/>
            <person name="Ramon A."/>
            <person name="Rauscher S."/>
            <person name="Record E."/>
            <person name="Riano-Pachon D.M."/>
            <person name="Robert V."/>
            <person name="Roehrig J."/>
            <person name="Ruller R."/>
            <person name="Salamov A."/>
            <person name="Salih N.S."/>
            <person name="Samson R.A."/>
            <person name="Sandor E."/>
            <person name="Sanguinetti M."/>
            <person name="Schuetze T."/>
            <person name="Sepcic K."/>
            <person name="Shelest E."/>
            <person name="Sherlock G."/>
            <person name="Sophianopoulou V."/>
            <person name="Squina F.M."/>
            <person name="Sun H."/>
            <person name="Susca A."/>
            <person name="Todd R.B."/>
            <person name="Tsang A."/>
            <person name="Unkles S.E."/>
            <person name="van de Wiele N."/>
            <person name="van Rossen-Uffink D."/>
            <person name="Oliveira J.V."/>
            <person name="Vesth T.C."/>
            <person name="Visser J."/>
            <person name="Yu J.-H."/>
            <person name="Zhou M."/>
            <person name="Andersen M.R."/>
            <person name="Archer D.B."/>
            <person name="Baker S.E."/>
            <person name="Benoit I."/>
            <person name="Brakhage A.A."/>
            <person name="Braus G.H."/>
            <person name="Fischer R."/>
            <person name="Frisvad J.C."/>
            <person name="Goldman G.H."/>
            <person name="Houbraken J."/>
            <person name="Oakley B."/>
            <person name="Pocsi I."/>
            <person name="Scazzocchio C."/>
            <person name="Seiboth B."/>
            <person name="vanKuyk P.A."/>
            <person name="Wortman J."/>
            <person name="Dyer P.S."/>
            <person name="Grigoriev I.V."/>
        </authorList>
    </citation>
    <scope>NUCLEOTIDE SEQUENCE [LARGE SCALE GENOMIC DNA]</scope>
    <source>
        <strain evidence="3">CBS 593.65</strain>
    </source>
</reference>
<accession>A0A1L9T9M7</accession>
<name>A0A1L9T9M7_9EURO</name>
<dbReference type="AlphaFoldDB" id="A0A1L9T9M7"/>
<keyword evidence="1" id="KW-0812">Transmembrane</keyword>
<dbReference type="Proteomes" id="UP000184356">
    <property type="component" value="Unassembled WGS sequence"/>
</dbReference>